<evidence type="ECO:0000256" key="14">
    <source>
        <dbReference type="SAM" id="SignalP"/>
    </source>
</evidence>
<keyword evidence="8" id="KW-0256">Endoplasmic reticulum</keyword>
<comment type="cofactor">
    <cofactor evidence="1">
        <name>Mg(2+)</name>
        <dbReference type="ChEBI" id="CHEBI:18420"/>
    </cofactor>
</comment>
<evidence type="ECO:0000256" key="8">
    <source>
        <dbReference type="ARBA" id="ARBA00022824"/>
    </source>
</evidence>
<organism evidence="15 16">
    <name type="scientific">Dispira parvispora</name>
    <dbReference type="NCBI Taxonomy" id="1520584"/>
    <lineage>
        <taxon>Eukaryota</taxon>
        <taxon>Fungi</taxon>
        <taxon>Fungi incertae sedis</taxon>
        <taxon>Zoopagomycota</taxon>
        <taxon>Kickxellomycotina</taxon>
        <taxon>Dimargaritomycetes</taxon>
        <taxon>Dimargaritales</taxon>
        <taxon>Dimargaritaceae</taxon>
        <taxon>Dispira</taxon>
    </lineage>
</organism>
<accession>A0A9W8AT56</accession>
<comment type="similarity">
    <text evidence="4">Belongs to the UPP synthase family.</text>
</comment>
<keyword evidence="7" id="KW-0812">Transmembrane</keyword>
<name>A0A9W8AT56_9FUNG</name>
<evidence type="ECO:0000313" key="15">
    <source>
        <dbReference type="EMBL" id="KAJ1960934.1"/>
    </source>
</evidence>
<reference evidence="15" key="1">
    <citation type="submission" date="2022-07" db="EMBL/GenBank/DDBJ databases">
        <title>Phylogenomic reconstructions and comparative analyses of Kickxellomycotina fungi.</title>
        <authorList>
            <person name="Reynolds N.K."/>
            <person name="Stajich J.E."/>
            <person name="Barry K."/>
            <person name="Grigoriev I.V."/>
            <person name="Crous P."/>
            <person name="Smith M.E."/>
        </authorList>
    </citation>
    <scope>NUCLEOTIDE SEQUENCE</scope>
    <source>
        <strain evidence="15">RSA 1196</strain>
    </source>
</reference>
<feature type="compositionally biased region" description="Polar residues" evidence="13">
    <location>
        <begin position="265"/>
        <end position="274"/>
    </location>
</feature>
<dbReference type="InterPro" id="IPR038887">
    <property type="entry name" value="Nus1/NgBR"/>
</dbReference>
<evidence type="ECO:0000256" key="2">
    <source>
        <dbReference type="ARBA" id="ARBA00004586"/>
    </source>
</evidence>
<feature type="chain" id="PRO_5040904363" description="ditrans,polycis-polyprenyl diphosphate synthase [(2E,6E)-farnesyldiphosphate specific]" evidence="14">
    <location>
        <begin position="20"/>
        <end position="424"/>
    </location>
</feature>
<dbReference type="GO" id="GO:0045547">
    <property type="term" value="F:ditrans,polycis-polyprenyl diphosphate synthase [(2E,6E)-farnesyl diphosphate specific] activity"/>
    <property type="evidence" value="ECO:0007669"/>
    <property type="project" value="UniProtKB-EC"/>
</dbReference>
<feature type="region of interest" description="Disordered" evidence="13">
    <location>
        <begin position="263"/>
        <end position="294"/>
    </location>
</feature>
<evidence type="ECO:0000256" key="3">
    <source>
        <dbReference type="ARBA" id="ARBA00004922"/>
    </source>
</evidence>
<keyword evidence="9" id="KW-0460">Magnesium</keyword>
<evidence type="ECO:0000256" key="12">
    <source>
        <dbReference type="ARBA" id="ARBA00047353"/>
    </source>
</evidence>
<dbReference type="Proteomes" id="UP001150925">
    <property type="component" value="Unassembled WGS sequence"/>
</dbReference>
<evidence type="ECO:0000256" key="10">
    <source>
        <dbReference type="ARBA" id="ARBA00022989"/>
    </source>
</evidence>
<gene>
    <name evidence="15" type="ORF">IWQ62_004041</name>
</gene>
<evidence type="ECO:0000256" key="5">
    <source>
        <dbReference type="ARBA" id="ARBA00012596"/>
    </source>
</evidence>
<evidence type="ECO:0000256" key="13">
    <source>
        <dbReference type="SAM" id="MobiDB-lite"/>
    </source>
</evidence>
<dbReference type="GO" id="GO:1904423">
    <property type="term" value="C:dehydrodolichyl diphosphate synthase complex"/>
    <property type="evidence" value="ECO:0007669"/>
    <property type="project" value="InterPro"/>
</dbReference>
<evidence type="ECO:0000256" key="9">
    <source>
        <dbReference type="ARBA" id="ARBA00022842"/>
    </source>
</evidence>
<dbReference type="InterPro" id="IPR036424">
    <property type="entry name" value="UPP_synth-like_sf"/>
</dbReference>
<keyword evidence="16" id="KW-1185">Reference proteome</keyword>
<evidence type="ECO:0000256" key="7">
    <source>
        <dbReference type="ARBA" id="ARBA00022692"/>
    </source>
</evidence>
<proteinExistence type="inferred from homology"/>
<comment type="catalytic activity">
    <reaction evidence="12">
        <text>n isopentenyl diphosphate + (2E,6E)-farnesyl diphosphate = a di-trans,poly-cis-polyprenyl diphosphate + n diphosphate</text>
        <dbReference type="Rhea" id="RHEA:53008"/>
        <dbReference type="Rhea" id="RHEA-COMP:19494"/>
        <dbReference type="ChEBI" id="CHEBI:33019"/>
        <dbReference type="ChEBI" id="CHEBI:128769"/>
        <dbReference type="ChEBI" id="CHEBI:136960"/>
        <dbReference type="ChEBI" id="CHEBI:175763"/>
        <dbReference type="EC" id="2.5.1.87"/>
    </reaction>
</comment>
<evidence type="ECO:0000256" key="4">
    <source>
        <dbReference type="ARBA" id="ARBA00005432"/>
    </source>
</evidence>
<evidence type="ECO:0000256" key="11">
    <source>
        <dbReference type="ARBA" id="ARBA00023136"/>
    </source>
</evidence>
<dbReference type="Gene3D" id="3.40.1180.10">
    <property type="entry name" value="Decaprenyl diphosphate synthase-like"/>
    <property type="match status" value="1"/>
</dbReference>
<dbReference type="GO" id="GO:0005789">
    <property type="term" value="C:endoplasmic reticulum membrane"/>
    <property type="evidence" value="ECO:0007669"/>
    <property type="project" value="UniProtKB-SubCell"/>
</dbReference>
<evidence type="ECO:0000313" key="16">
    <source>
        <dbReference type="Proteomes" id="UP001150925"/>
    </source>
</evidence>
<keyword evidence="11" id="KW-0472">Membrane</keyword>
<protein>
    <recommendedName>
        <fullName evidence="5">ditrans,polycis-polyprenyl diphosphate synthase [(2E,6E)-farnesyldiphosphate specific]</fullName>
        <ecNumber evidence="5">2.5.1.87</ecNumber>
    </recommendedName>
</protein>
<dbReference type="PANTHER" id="PTHR21528">
    <property type="entry name" value="DEHYDRODOLICHYL DIPHOSPHATE SYNTHASE COMPLEX SUBUNIT NUS1"/>
    <property type="match status" value="1"/>
</dbReference>
<comment type="subcellular location">
    <subcellularLocation>
        <location evidence="2">Endoplasmic reticulum membrane</location>
    </subcellularLocation>
</comment>
<comment type="pathway">
    <text evidence="3">Protein modification; protein glycosylation.</text>
</comment>
<evidence type="ECO:0000256" key="6">
    <source>
        <dbReference type="ARBA" id="ARBA00022679"/>
    </source>
</evidence>
<dbReference type="PANTHER" id="PTHR21528:SF0">
    <property type="entry name" value="DEHYDRODOLICHYL DIPHOSPHATE SYNTHASE COMPLEX SUBUNIT NUS1"/>
    <property type="match status" value="1"/>
</dbReference>
<sequence>MMFHDVLLLVLQILYLVVCWVQHRLRQLTDGIQTMVFLGRIHQKAMGGPIGLKRVWTTAFRDKFQAPPIQSQYFNVLKDEFSHLTKRPHHMSVALPMPLDDTHAVPPINVETRAWLSLDLTEKISPHPHHGSQKFILSIAHLAYWCLAAEIPCLSVYFPNWGTDNNNTSTYGKPTELQDNSQLWTWPDWSITLDELLDVLGTVQQRVNSALIAKARHKPTLSAEESLKSPTGDDSNVEYRIVVVRHGKRYPVPILSIPSVHKSSKSNGAIPTSLSKRHRPTKGDLLSTCESSDSDEVDELDSNIAQRAPRRIVTFDLQLLDFSDGFDRMAVVAKKLCVEAEENSDFELSHINVQRMNNELRLSPSHPDPNLHLVVGGPFSMGMYPPWALRYAQIYHAPEYHCFTYPAFRKALYKYANCQQRWGQ</sequence>
<evidence type="ECO:0000256" key="1">
    <source>
        <dbReference type="ARBA" id="ARBA00001946"/>
    </source>
</evidence>
<dbReference type="EMBL" id="JANBPY010001237">
    <property type="protein sequence ID" value="KAJ1960934.1"/>
    <property type="molecule type" value="Genomic_DNA"/>
</dbReference>
<dbReference type="AlphaFoldDB" id="A0A9W8AT56"/>
<dbReference type="SUPFAM" id="SSF64005">
    <property type="entry name" value="Undecaprenyl diphosphate synthase"/>
    <property type="match status" value="1"/>
</dbReference>
<dbReference type="EC" id="2.5.1.87" evidence="5"/>
<keyword evidence="6" id="KW-0808">Transferase</keyword>
<keyword evidence="14" id="KW-0732">Signal</keyword>
<comment type="caution">
    <text evidence="15">The sequence shown here is derived from an EMBL/GenBank/DDBJ whole genome shotgun (WGS) entry which is preliminary data.</text>
</comment>
<keyword evidence="10" id="KW-1133">Transmembrane helix</keyword>
<feature type="signal peptide" evidence="14">
    <location>
        <begin position="1"/>
        <end position="19"/>
    </location>
</feature>
<dbReference type="OrthoDB" id="19639at2759"/>